<dbReference type="AlphaFoldDB" id="A0A066XQG3"/>
<dbReference type="HOGENOM" id="CLU_012797_0_0_1"/>
<keyword evidence="4" id="KW-1133">Transmembrane helix</keyword>
<feature type="compositionally biased region" description="Low complexity" evidence="3">
    <location>
        <begin position="425"/>
        <end position="435"/>
    </location>
</feature>
<evidence type="ECO:0008006" key="7">
    <source>
        <dbReference type="Google" id="ProtNLM"/>
    </source>
</evidence>
<dbReference type="InterPro" id="IPR044855">
    <property type="entry name" value="CoA-Trfase_III_dom3_sf"/>
</dbReference>
<dbReference type="OrthoDB" id="5863171at2759"/>
<dbReference type="STRING" id="1173701.A0A066XQG3"/>
<comment type="caution">
    <text evidence="5">The sequence shown here is derived from an EMBL/GenBank/DDBJ whole genome shotgun (WGS) entry which is preliminary data.</text>
</comment>
<dbReference type="PANTHER" id="PTHR48207:SF3">
    <property type="entry name" value="SUCCINATE--HYDROXYMETHYLGLUTARATE COA-TRANSFERASE"/>
    <property type="match status" value="1"/>
</dbReference>
<evidence type="ECO:0000313" key="5">
    <source>
        <dbReference type="EMBL" id="KDN71473.1"/>
    </source>
</evidence>
<dbReference type="Gene3D" id="3.40.50.10540">
    <property type="entry name" value="Crotonobetainyl-coa:carnitine coa-transferase, domain 1"/>
    <property type="match status" value="1"/>
</dbReference>
<dbReference type="GO" id="GO:0005739">
    <property type="term" value="C:mitochondrion"/>
    <property type="evidence" value="ECO:0007669"/>
    <property type="project" value="TreeGrafter"/>
</dbReference>
<evidence type="ECO:0000313" key="6">
    <source>
        <dbReference type="Proteomes" id="UP000027238"/>
    </source>
</evidence>
<proteinExistence type="inferred from homology"/>
<dbReference type="PANTHER" id="PTHR48207">
    <property type="entry name" value="SUCCINATE--HYDROXYMETHYLGLUTARATE COA-TRANSFERASE"/>
    <property type="match status" value="1"/>
</dbReference>
<feature type="region of interest" description="Disordered" evidence="3">
    <location>
        <begin position="401"/>
        <end position="482"/>
    </location>
</feature>
<dbReference type="eggNOG" id="KOG3957">
    <property type="taxonomic scope" value="Eukaryota"/>
</dbReference>
<feature type="region of interest" description="Disordered" evidence="3">
    <location>
        <begin position="496"/>
        <end position="515"/>
    </location>
</feature>
<dbReference type="Gene3D" id="3.30.1540.10">
    <property type="entry name" value="formyl-coa transferase, domain 3"/>
    <property type="match status" value="1"/>
</dbReference>
<feature type="transmembrane region" description="Helical" evidence="4">
    <location>
        <begin position="21"/>
        <end position="45"/>
    </location>
</feature>
<feature type="transmembrane region" description="Helical" evidence="4">
    <location>
        <begin position="57"/>
        <end position="74"/>
    </location>
</feature>
<protein>
    <recommendedName>
        <fullName evidence="7">CoA-transferase family III</fullName>
    </recommendedName>
</protein>
<comment type="similarity">
    <text evidence="1">Belongs to the CoA-transferase III family.</text>
</comment>
<dbReference type="EMBL" id="JMSE01000177">
    <property type="protein sequence ID" value="KDN71473.1"/>
    <property type="molecule type" value="Genomic_DNA"/>
</dbReference>
<dbReference type="InterPro" id="IPR023606">
    <property type="entry name" value="CoA-Trfase_III_dom_1_sf"/>
</dbReference>
<dbReference type="Proteomes" id="UP000027238">
    <property type="component" value="Unassembled WGS sequence"/>
</dbReference>
<dbReference type="GO" id="GO:0047369">
    <property type="term" value="F:succinate-hydroxymethylglutarate CoA-transferase activity"/>
    <property type="evidence" value="ECO:0007669"/>
    <property type="project" value="TreeGrafter"/>
</dbReference>
<evidence type="ECO:0000256" key="1">
    <source>
        <dbReference type="ARBA" id="ARBA00008383"/>
    </source>
</evidence>
<feature type="transmembrane region" description="Helical" evidence="4">
    <location>
        <begin position="230"/>
        <end position="249"/>
    </location>
</feature>
<dbReference type="InterPro" id="IPR050483">
    <property type="entry name" value="CoA-transferase_III_domain"/>
</dbReference>
<keyword evidence="4" id="KW-0812">Transmembrane</keyword>
<name>A0A066XQG3_COLSU</name>
<reference evidence="6" key="1">
    <citation type="journal article" date="2014" name="Genome Announc.">
        <title>Draft genome sequence of Colletotrichum sublineola, a destructive pathogen of cultivated sorghum.</title>
        <authorList>
            <person name="Baroncelli R."/>
            <person name="Sanz-Martin J.M."/>
            <person name="Rech G.E."/>
            <person name="Sukno S.A."/>
            <person name="Thon M.R."/>
        </authorList>
    </citation>
    <scope>NUCLEOTIDE SEQUENCE [LARGE SCALE GENOMIC DNA]</scope>
    <source>
        <strain evidence="6">TX430BB</strain>
    </source>
</reference>
<keyword evidence="2" id="KW-0808">Transferase</keyword>
<accession>A0A066XQG3</accession>
<keyword evidence="4" id="KW-0472">Membrane</keyword>
<sequence>MASARGFSTCVLARKAEWIRNVGLAAALILPAVAAVHGIVIAALHVDGAIDLDVYGALQYCSVGILAGPVTVKLSSTYSHQRGRNIIFLWTGLILAGLLSLAVEFYRANPTPCFSDNAGGPISQNPARFPYGSAMCGLMCSQQQGPSSLLRTKAANEIFVVPVPTTLPLGTSMFLAAAECVPAILSLVSLLVKIRNNPDDEEEHSNIPIPGANGATFGNMKSVNASIRGFLNAVEIPVFAGAVVAIIVIGEINFSGPQMDYHTEPIGSIGQWGTILATGMAALGSLYIYLAGQVVTSTGEMVPGEPNSPNHLTRKRTNDPDVEMVDARNDSLVRSISGTTASDQDQGYRRTVSNALIKINGFFGNNMQRPLVPNEFGIGVWPQIPGERERNDNLTRTIDQFSTRNLRLSMSRDSNEFPSGSEGDSTTPTPASPTSREGSVVAASSQQKPKGRRYTEPSGSRSFGQHEDSTPSSPTDPERIHRKTRSATLQWYKDNAEAYPTASPPTGPELDRGRSWGRSKSCVLDEYRTSNPQHTFPATAVISRPNATAWAIYRLEFRFAWHRGPRDAVPRRRAWLAHGDTTRRAEVIKVEHPVRGDDTRAWGPPYATYKAGSSKEGPGESAYFLAVNRNKKSLGLNFQHPDGTEILHKLAAKCDILVENYLPGTLAKYKMDYETLRAINPGLIYASITGYGQTGPYSDRAGYDVMVEAEFGLMHITGSRDGEPVKVGVAVTDLTTGLYTSNSIMAALLARARTGRGQHIDVALSDCQTATLTNIASSCLISGKKDSGRWGTAHLKEKPNPGDNLASIVPYKSFKTKDGDILFGGGNDRLYGILCEGLGRPEWRDDAKYKTNAQRVANRVELEALIEAVTVTRTTAEWLAVFEGRGMPYAAVNDVQGTLNHEHTLARNMVVEMEHDECGPIRMVNTPVKYSESEPKIRTAPPTLGQHTGEVLAEHLGLSEEQIRSLRGSGVVG</sequence>
<dbReference type="Pfam" id="PF02515">
    <property type="entry name" value="CoA_transf_3"/>
    <property type="match status" value="1"/>
</dbReference>
<feature type="compositionally biased region" description="Polar residues" evidence="3">
    <location>
        <begin position="401"/>
        <end position="424"/>
    </location>
</feature>
<evidence type="ECO:0000256" key="4">
    <source>
        <dbReference type="SAM" id="Phobius"/>
    </source>
</evidence>
<evidence type="ECO:0000256" key="3">
    <source>
        <dbReference type="SAM" id="MobiDB-lite"/>
    </source>
</evidence>
<keyword evidence="6" id="KW-1185">Reference proteome</keyword>
<gene>
    <name evidence="5" type="ORF">CSUB01_07826</name>
</gene>
<evidence type="ECO:0000256" key="2">
    <source>
        <dbReference type="ARBA" id="ARBA00022679"/>
    </source>
</evidence>
<feature type="transmembrane region" description="Helical" evidence="4">
    <location>
        <begin position="173"/>
        <end position="192"/>
    </location>
</feature>
<dbReference type="SUPFAM" id="SSF89796">
    <property type="entry name" value="CoA-transferase family III (CaiB/BaiF)"/>
    <property type="match status" value="1"/>
</dbReference>
<dbReference type="InterPro" id="IPR003673">
    <property type="entry name" value="CoA-Trfase_fam_III"/>
</dbReference>
<organism evidence="5 6">
    <name type="scientific">Colletotrichum sublineola</name>
    <name type="common">Sorghum anthracnose fungus</name>
    <dbReference type="NCBI Taxonomy" id="1173701"/>
    <lineage>
        <taxon>Eukaryota</taxon>
        <taxon>Fungi</taxon>
        <taxon>Dikarya</taxon>
        <taxon>Ascomycota</taxon>
        <taxon>Pezizomycotina</taxon>
        <taxon>Sordariomycetes</taxon>
        <taxon>Hypocreomycetidae</taxon>
        <taxon>Glomerellales</taxon>
        <taxon>Glomerellaceae</taxon>
        <taxon>Colletotrichum</taxon>
        <taxon>Colletotrichum graminicola species complex</taxon>
    </lineage>
</organism>
<feature type="transmembrane region" description="Helical" evidence="4">
    <location>
        <begin position="86"/>
        <end position="106"/>
    </location>
</feature>